<dbReference type="AlphaFoldDB" id="A0A2Z4RR69"/>
<dbReference type="InterPro" id="IPR010090">
    <property type="entry name" value="Phage_tape_meas"/>
</dbReference>
<proteinExistence type="predicted"/>
<dbReference type="OrthoDB" id="6879814at2"/>
<evidence type="ECO:0000313" key="4">
    <source>
        <dbReference type="Proteomes" id="UP000250299"/>
    </source>
</evidence>
<gene>
    <name evidence="3" type="ORF">DKY63_25755</name>
</gene>
<evidence type="ECO:0000313" key="3">
    <source>
        <dbReference type="EMBL" id="AWY43135.1"/>
    </source>
</evidence>
<protein>
    <submittedName>
        <fullName evidence="3">Phage tail tape measure protein</fullName>
    </submittedName>
</protein>
<dbReference type="NCBIfam" id="TIGR01760">
    <property type="entry name" value="tape_meas_TP901"/>
    <property type="match status" value="1"/>
</dbReference>
<dbReference type="RefSeq" id="WP_110966693.1">
    <property type="nucleotide sequence ID" value="NZ_CP029693.1"/>
</dbReference>
<dbReference type="PANTHER" id="PTHR21525">
    <property type="entry name" value="MOTILE SPERM PROTEIN"/>
    <property type="match status" value="1"/>
</dbReference>
<feature type="region of interest" description="Disordered" evidence="1">
    <location>
        <begin position="512"/>
        <end position="531"/>
    </location>
</feature>
<feature type="compositionally biased region" description="Polar residues" evidence="1">
    <location>
        <begin position="513"/>
        <end position="531"/>
    </location>
</feature>
<dbReference type="EMBL" id="CP029693">
    <property type="protein sequence ID" value="AWY43135.1"/>
    <property type="molecule type" value="Genomic_DNA"/>
</dbReference>
<dbReference type="Pfam" id="PF10145">
    <property type="entry name" value="PhageMin_Tail"/>
    <property type="match status" value="1"/>
</dbReference>
<name>A0A2Z4RR69_PSEPU</name>
<evidence type="ECO:0000259" key="2">
    <source>
        <dbReference type="Pfam" id="PF10145"/>
    </source>
</evidence>
<sequence>MADTKYSLMNAGINAAEMTLGEVSQGVTVTNSAPINGLIQALITSSLKIGLLTSAIESLNLTLSLQRSMLRAPVADAKNASVSGQTAADKSPGRIEPPDMLKPAMAMDSALADLRSVAQLTRPQSDGMGQSNLQMATTPMVAAGGTSAVDLTRLESLAASAGIGKTLANTSDRQFELLHFASDAAVTAAAFKVPALEVGEMMAGWRTSMKLSGVEAFDLADATHHLGKIPGVAQAADIGAVLQRHGSTSAAAGLMPEQAAALTAALLNTGTQKADAGSAFKSIITALGKGDQVSVKERAAWGQLGIDPREVARLLRDKDQAPGAVMSVLAALNAKPVENRSMLATTLFANGDEAALRLSQNLADLNEAFWQVKDKRQYATSELGDKGSIRQSALAQSNTRQGQLNIFNAQSDRLSTVTGDALAPISDIALSSLGSLADSLSNLAKYSSAATAVIVVAAAAVKSLVGWLSKAVVDEMSNRAAKRVLGGAAARLRRRSGGVPAEGLRGEFHAGTQEMNANPGTGSTDKLNSFSGGREVRAPGARYALSPVAALRPLAGKAFGPLKIISAVADVTEGVVAGDARMVGAGLGAAGGGWAGASAGSLAGAALGSFVPVVGTAIGGLLGGLIGGWLGSESGASLGAKLATPAADRLGSPAQVSNDLTSTRTDNQPITFNSTIQINGQDLASARELANLVVQTTLGQLGQLMPTNALATRRDTALTDGAV</sequence>
<reference evidence="3 4" key="1">
    <citation type="submission" date="2018-05" db="EMBL/GenBank/DDBJ databases">
        <title>Whole genome sequence of Pseudomonas putida JBC17.</title>
        <authorList>
            <person name="Lee Y.H."/>
            <person name="David K."/>
        </authorList>
    </citation>
    <scope>NUCLEOTIDE SEQUENCE [LARGE SCALE GENOMIC DNA]</scope>
    <source>
        <strain evidence="3 4">JBC17</strain>
    </source>
</reference>
<organism evidence="3 4">
    <name type="scientific">Pseudomonas putida</name>
    <name type="common">Arthrobacter siderocapsulatus</name>
    <dbReference type="NCBI Taxonomy" id="303"/>
    <lineage>
        <taxon>Bacteria</taxon>
        <taxon>Pseudomonadati</taxon>
        <taxon>Pseudomonadota</taxon>
        <taxon>Gammaproteobacteria</taxon>
        <taxon>Pseudomonadales</taxon>
        <taxon>Pseudomonadaceae</taxon>
        <taxon>Pseudomonas</taxon>
    </lineage>
</organism>
<dbReference type="PANTHER" id="PTHR21525:SF9">
    <property type="entry name" value="CHANNEL_COLICIN DOMAIN-CONTAINING PROTEIN"/>
    <property type="match status" value="1"/>
</dbReference>
<dbReference type="Proteomes" id="UP000250299">
    <property type="component" value="Chromosome"/>
</dbReference>
<accession>A0A2Z4RR69</accession>
<feature type="domain" description="Phage tail tape measure protein" evidence="2">
    <location>
        <begin position="164"/>
        <end position="348"/>
    </location>
</feature>
<evidence type="ECO:0000256" key="1">
    <source>
        <dbReference type="SAM" id="MobiDB-lite"/>
    </source>
</evidence>